<accession>A0A836CEK6</accession>
<protein>
    <submittedName>
        <fullName evidence="1">Uncharacterized protein</fullName>
    </submittedName>
</protein>
<organism evidence="1 2">
    <name type="scientific">Tribonema minus</name>
    <dbReference type="NCBI Taxonomy" id="303371"/>
    <lineage>
        <taxon>Eukaryota</taxon>
        <taxon>Sar</taxon>
        <taxon>Stramenopiles</taxon>
        <taxon>Ochrophyta</taxon>
        <taxon>PX clade</taxon>
        <taxon>Xanthophyceae</taxon>
        <taxon>Tribonematales</taxon>
        <taxon>Tribonemataceae</taxon>
        <taxon>Tribonema</taxon>
    </lineage>
</organism>
<sequence>MAATADKRRGLGLYLDNHTELRAALMDRLLDSLVNADIPDPDSHDQISIEELLRALHPCVISPGAASELNQASAGLPSLTGAAQEHYGGGGSAEPFHQAWVTPIGLQDWCQQSSLPILDWFLVAVAMMVWMRCMRLARLLEDGIKRQDERFQDMQQRYLCNHRDRSRTISVSEVTEFQLDRVRDFLRIKVLPENGVPLQELANKEVADPYFEWNETAEPLLRPRHSQLVHVQLQAAMEMQIPSQFSWFNATDCAIQLWVPGGPTIEGRNGEVLIDRRYCDGQERHGAILAIEVKKRLTAHVRAAEHAPEHNRLA</sequence>
<keyword evidence="2" id="KW-1185">Reference proteome</keyword>
<dbReference type="EMBL" id="JAFCMP010000345">
    <property type="protein sequence ID" value="KAG5181061.1"/>
    <property type="molecule type" value="Genomic_DNA"/>
</dbReference>
<comment type="caution">
    <text evidence="1">The sequence shown here is derived from an EMBL/GenBank/DDBJ whole genome shotgun (WGS) entry which is preliminary data.</text>
</comment>
<reference evidence="1" key="1">
    <citation type="submission" date="2021-02" db="EMBL/GenBank/DDBJ databases">
        <title>First Annotated Genome of the Yellow-green Alga Tribonema minus.</title>
        <authorList>
            <person name="Mahan K.M."/>
        </authorList>
    </citation>
    <scope>NUCLEOTIDE SEQUENCE</scope>
    <source>
        <strain evidence="1">UTEX B ZZ1240</strain>
    </source>
</reference>
<proteinExistence type="predicted"/>
<name>A0A836CEK6_9STRA</name>
<evidence type="ECO:0000313" key="2">
    <source>
        <dbReference type="Proteomes" id="UP000664859"/>
    </source>
</evidence>
<dbReference type="AlphaFoldDB" id="A0A836CEK6"/>
<evidence type="ECO:0000313" key="1">
    <source>
        <dbReference type="EMBL" id="KAG5181061.1"/>
    </source>
</evidence>
<dbReference type="Proteomes" id="UP000664859">
    <property type="component" value="Unassembled WGS sequence"/>
</dbReference>
<gene>
    <name evidence="1" type="ORF">JKP88DRAFT_322412</name>
</gene>